<protein>
    <recommendedName>
        <fullName evidence="3">Heme oxygenase</fullName>
    </recommendedName>
</protein>
<evidence type="ECO:0000313" key="1">
    <source>
        <dbReference type="EMBL" id="EHH67615.1"/>
    </source>
</evidence>
<dbReference type="AlphaFoldDB" id="G6XKQ2"/>
<accession>G6XKQ2</accession>
<dbReference type="CDD" id="cd19166">
    <property type="entry name" value="HemeO-bac"/>
    <property type="match status" value="1"/>
</dbReference>
<keyword evidence="2" id="KW-1185">Reference proteome</keyword>
<sequence>MNLAAGISAHQDDPLSELRTVSRRIHEDVDQAFGRFDLGERNSYGRFLQAHARVLPAVEHVLLRYDTLPSWSPRGPLLLADLEQLGLSVPDSLPVQLPQGDAAALGALYVLEGSRLGGRVLSRQVEAGLPHAYLSAGHEKGSWPAFLGELQARLKAESPQGRQSAMEGVVKTFELFRESAAGDQT</sequence>
<dbReference type="Gene3D" id="1.20.910.10">
    <property type="entry name" value="Heme oxygenase-like"/>
    <property type="match status" value="1"/>
</dbReference>
<dbReference type="InterPro" id="IPR016084">
    <property type="entry name" value="Haem_Oase-like_multi-hlx"/>
</dbReference>
<proteinExistence type="predicted"/>
<gene>
    <name evidence="1" type="ORF">GMO_20680</name>
</gene>
<dbReference type="OrthoDB" id="9149607at2"/>
<evidence type="ECO:0008006" key="3">
    <source>
        <dbReference type="Google" id="ProtNLM"/>
    </source>
</evidence>
<dbReference type="PATRIC" id="fig|1088869.3.peg.2063"/>
<reference evidence="1 2" key="1">
    <citation type="submission" date="2011-10" db="EMBL/GenBank/DDBJ databases">
        <title>Genome sequence of Gluconobacter morbifer G707, isolated from Drosophila gut.</title>
        <authorList>
            <person name="Lee W.-J."/>
            <person name="Kim E.-K."/>
        </authorList>
    </citation>
    <scope>NUCLEOTIDE SEQUENCE [LARGE SCALE GENOMIC DNA]</scope>
    <source>
        <strain evidence="1 2">G707</strain>
    </source>
</reference>
<organism evidence="1 2">
    <name type="scientific">Gluconobacter morbifer G707</name>
    <dbReference type="NCBI Taxonomy" id="1088869"/>
    <lineage>
        <taxon>Bacteria</taxon>
        <taxon>Pseudomonadati</taxon>
        <taxon>Pseudomonadota</taxon>
        <taxon>Alphaproteobacteria</taxon>
        <taxon>Acetobacterales</taxon>
        <taxon>Acetobacteraceae</taxon>
        <taxon>Gluconobacter</taxon>
    </lineage>
</organism>
<dbReference type="Proteomes" id="UP000004949">
    <property type="component" value="Unassembled WGS sequence"/>
</dbReference>
<dbReference type="STRING" id="1088869.GMO_20680"/>
<evidence type="ECO:0000313" key="2">
    <source>
        <dbReference type="Proteomes" id="UP000004949"/>
    </source>
</evidence>
<dbReference type="RefSeq" id="WP_008852215.1">
    <property type="nucleotide sequence ID" value="NZ_AGQV01000007.1"/>
</dbReference>
<dbReference type="eggNOG" id="COG3230">
    <property type="taxonomic scope" value="Bacteria"/>
</dbReference>
<dbReference type="EMBL" id="AGQV01000007">
    <property type="protein sequence ID" value="EHH67615.1"/>
    <property type="molecule type" value="Genomic_DNA"/>
</dbReference>
<name>G6XKQ2_9PROT</name>
<comment type="caution">
    <text evidence="1">The sequence shown here is derived from an EMBL/GenBank/DDBJ whole genome shotgun (WGS) entry which is preliminary data.</text>
</comment>
<dbReference type="SUPFAM" id="SSF48613">
    <property type="entry name" value="Heme oxygenase-like"/>
    <property type="match status" value="1"/>
</dbReference>